<dbReference type="AlphaFoldDB" id="A0A813C4E0"/>
<feature type="region of interest" description="Disordered" evidence="1">
    <location>
        <begin position="227"/>
        <end position="268"/>
    </location>
</feature>
<dbReference type="OrthoDB" id="10470876at2759"/>
<gene>
    <name evidence="2" type="ORF">SNEC2469_LOCUS33465</name>
</gene>
<reference evidence="2" key="1">
    <citation type="submission" date="2021-02" db="EMBL/GenBank/DDBJ databases">
        <authorList>
            <person name="Dougan E. K."/>
            <person name="Rhodes N."/>
            <person name="Thang M."/>
            <person name="Chan C."/>
        </authorList>
    </citation>
    <scope>NUCLEOTIDE SEQUENCE</scope>
</reference>
<feature type="non-terminal residue" evidence="2">
    <location>
        <position position="1"/>
    </location>
</feature>
<evidence type="ECO:0000313" key="3">
    <source>
        <dbReference type="Proteomes" id="UP000601435"/>
    </source>
</evidence>
<dbReference type="Proteomes" id="UP000601435">
    <property type="component" value="Unassembled WGS sequence"/>
</dbReference>
<evidence type="ECO:0000313" key="2">
    <source>
        <dbReference type="EMBL" id="CAE7939291.1"/>
    </source>
</evidence>
<name>A0A813C4E0_9DINO</name>
<feature type="compositionally biased region" description="Polar residues" evidence="1">
    <location>
        <begin position="258"/>
        <end position="268"/>
    </location>
</feature>
<accession>A0A813C4E0</accession>
<proteinExistence type="predicted"/>
<dbReference type="EMBL" id="CAJNJA010088386">
    <property type="protein sequence ID" value="CAE7939291.1"/>
    <property type="molecule type" value="Genomic_DNA"/>
</dbReference>
<comment type="caution">
    <text evidence="2">The sequence shown here is derived from an EMBL/GenBank/DDBJ whole genome shotgun (WGS) entry which is preliminary data.</text>
</comment>
<protein>
    <submittedName>
        <fullName evidence="2">Uncharacterized protein</fullName>
    </submittedName>
</protein>
<evidence type="ECO:0000256" key="1">
    <source>
        <dbReference type="SAM" id="MobiDB-lite"/>
    </source>
</evidence>
<sequence length="268" mass="29751">MLEELRVAPAVGRKAIFDWSIGLEIIWLMRIQGRAQTLRKCEYRVGHSGRDPQAPAQGVDEMLRAKFRGPFEPDQVSTEPAAFASSTGSVWAYFRITDKICFLTLVLVFLPAAHFVDDFYYSQPSRSSVPNVLLAAAATTRAFIFWLEAMAQIACLMIASQVLSGYSKDPALTNLLGCHKKDPEFDQAWELLFELTKKPMDPDKPLSEKLVKLEQVGRDPFGIEVTSDNRIAEKAGQDDLDFSPVRKDGQDAGMSFVTGVTTPPSSLD</sequence>
<organism evidence="2 3">
    <name type="scientific">Symbiodinium necroappetens</name>
    <dbReference type="NCBI Taxonomy" id="1628268"/>
    <lineage>
        <taxon>Eukaryota</taxon>
        <taxon>Sar</taxon>
        <taxon>Alveolata</taxon>
        <taxon>Dinophyceae</taxon>
        <taxon>Suessiales</taxon>
        <taxon>Symbiodiniaceae</taxon>
        <taxon>Symbiodinium</taxon>
    </lineage>
</organism>
<keyword evidence="3" id="KW-1185">Reference proteome</keyword>